<dbReference type="SUPFAM" id="SSF47336">
    <property type="entry name" value="ACP-like"/>
    <property type="match status" value="1"/>
</dbReference>
<dbReference type="Pfam" id="PF00550">
    <property type="entry name" value="PP-binding"/>
    <property type="match status" value="1"/>
</dbReference>
<dbReference type="Proteomes" id="UP000019277">
    <property type="component" value="Unassembled WGS sequence"/>
</dbReference>
<dbReference type="PROSITE" id="PS00012">
    <property type="entry name" value="PHOSPHOPANTETHEINE"/>
    <property type="match status" value="1"/>
</dbReference>
<keyword evidence="5" id="KW-1185">Reference proteome</keyword>
<protein>
    <submittedName>
        <fullName evidence="4">Acyl carrier protein</fullName>
    </submittedName>
</protein>
<evidence type="ECO:0000313" key="5">
    <source>
        <dbReference type="Proteomes" id="UP000019277"/>
    </source>
</evidence>
<name>W7IMM5_9PSEU</name>
<dbReference type="EMBL" id="AYXG01000104">
    <property type="protein sequence ID" value="EWC61608.1"/>
    <property type="molecule type" value="Genomic_DNA"/>
</dbReference>
<dbReference type="Gene3D" id="1.10.1200.10">
    <property type="entry name" value="ACP-like"/>
    <property type="match status" value="1"/>
</dbReference>
<accession>W7IMM5</accession>
<dbReference type="PROSITE" id="PS50075">
    <property type="entry name" value="CARRIER"/>
    <property type="match status" value="1"/>
</dbReference>
<dbReference type="InterPro" id="IPR009081">
    <property type="entry name" value="PP-bd_ACP"/>
</dbReference>
<keyword evidence="1" id="KW-0596">Phosphopantetheine</keyword>
<dbReference type="STRING" id="909613.UO65_3129"/>
<comment type="caution">
    <text evidence="4">The sequence shown here is derived from an EMBL/GenBank/DDBJ whole genome shotgun (WGS) entry which is preliminary data.</text>
</comment>
<feature type="domain" description="Carrier" evidence="3">
    <location>
        <begin position="14"/>
        <end position="100"/>
    </location>
</feature>
<dbReference type="eggNOG" id="COG0236">
    <property type="taxonomic scope" value="Bacteria"/>
</dbReference>
<evidence type="ECO:0000256" key="1">
    <source>
        <dbReference type="ARBA" id="ARBA00022450"/>
    </source>
</evidence>
<dbReference type="InterPro" id="IPR006162">
    <property type="entry name" value="Ppantetheine_attach_site"/>
</dbReference>
<gene>
    <name evidence="4" type="ORF">UO65_3129</name>
</gene>
<sequence>MTQFRTPVSRETRTEILAVITDVLEKVLDQYGLDDSEITEDTTFHDDLGLESIDLVAVGQMLAEHYGEQVNLAAFLAEKDLDDVIGITVGDLVSFVESSTSESSTAGSDTAGH</sequence>
<organism evidence="4 5">
    <name type="scientific">Actinokineospora spheciospongiae</name>
    <dbReference type="NCBI Taxonomy" id="909613"/>
    <lineage>
        <taxon>Bacteria</taxon>
        <taxon>Bacillati</taxon>
        <taxon>Actinomycetota</taxon>
        <taxon>Actinomycetes</taxon>
        <taxon>Pseudonocardiales</taxon>
        <taxon>Pseudonocardiaceae</taxon>
        <taxon>Actinokineospora</taxon>
    </lineage>
</organism>
<evidence type="ECO:0000259" key="3">
    <source>
        <dbReference type="PROSITE" id="PS50075"/>
    </source>
</evidence>
<proteinExistence type="predicted"/>
<dbReference type="AlphaFoldDB" id="W7IMM5"/>
<reference evidence="4 5" key="1">
    <citation type="journal article" date="2014" name="Genome Announc.">
        <title>Draft Genome Sequence of the Antitrypanosomally Active Sponge-Associated Bacterium Actinokineospora sp. Strain EG49.</title>
        <authorList>
            <person name="Harjes J."/>
            <person name="Ryu T."/>
            <person name="Abdelmohsen U.R."/>
            <person name="Moitinho-Silva L."/>
            <person name="Horn H."/>
            <person name="Ravasi T."/>
            <person name="Hentschel U."/>
        </authorList>
    </citation>
    <scope>NUCLEOTIDE SEQUENCE [LARGE SCALE GENOMIC DNA]</scope>
    <source>
        <strain evidence="4 5">EG49</strain>
    </source>
</reference>
<dbReference type="PATRIC" id="fig|909613.9.peg.3131"/>
<dbReference type="InterPro" id="IPR036736">
    <property type="entry name" value="ACP-like_sf"/>
</dbReference>
<evidence type="ECO:0000313" key="4">
    <source>
        <dbReference type="EMBL" id="EWC61608.1"/>
    </source>
</evidence>
<evidence type="ECO:0000256" key="2">
    <source>
        <dbReference type="ARBA" id="ARBA00022553"/>
    </source>
</evidence>
<keyword evidence="2" id="KW-0597">Phosphoprotein</keyword>
<accession>A0A8E3BEG7</accession>
<dbReference type="RefSeq" id="WP_052021208.1">
    <property type="nucleotide sequence ID" value="NZ_AYXG01000104.1"/>
</dbReference>